<accession>A0A6C0JAL6</accession>
<dbReference type="SUPFAM" id="SSF100934">
    <property type="entry name" value="Heat shock protein 70kD (HSP70), C-terminal subdomain"/>
    <property type="match status" value="1"/>
</dbReference>
<feature type="region of interest" description="Disordered" evidence="4">
    <location>
        <begin position="422"/>
        <end position="442"/>
    </location>
</feature>
<dbReference type="InterPro" id="IPR018181">
    <property type="entry name" value="Heat_shock_70_CS"/>
</dbReference>
<sequence length="442" mass="49635">MVKLHIDNILGTFDVSILSIEDGIFEVKATAGDTHLGGEDFDDRMVSHFVNEIKRKHKKEIKTNKRAMRRLRTACERAKRTLSASAQANIEIDALFEGVDLYTSITRARFEELCSDLFRGTLDPVERAMRDAKMDKSSIHDVVLVGGSTRIPKIQKLLQDFFHGKELNKSINPDEAVAYGAAIQAAILSGDTHEVVSDLLLLDVAPLSLGIETAGGVMTNLIKRNATIPTSQTQTFTTYSDNQPAVTIQVYEGERPMTKDNHLLGKFDLTNIPPAQRGVPQIEVTFNINANGILDVSACDKSTGKQNKITITNDKGRLSKEDIERIIDEAEQFKDEDNKYKDKISAKNSLETYCFNTLSTIDDEKIKNNIIEEDRNKITEICNETIKWLDTNQLAEIEEFQNKQKEVESVCHPIISKLYQNMGNEQNIPEQTESKPTVEEVD</sequence>
<feature type="compositionally biased region" description="Basic and acidic residues" evidence="4">
    <location>
        <begin position="432"/>
        <end position="442"/>
    </location>
</feature>
<dbReference type="Gene3D" id="1.20.1270.10">
    <property type="match status" value="1"/>
</dbReference>
<feature type="compositionally biased region" description="Polar residues" evidence="4">
    <location>
        <begin position="422"/>
        <end position="431"/>
    </location>
</feature>
<reference evidence="5" key="1">
    <citation type="journal article" date="2020" name="Nature">
        <title>Giant virus diversity and host interactions through global metagenomics.</title>
        <authorList>
            <person name="Schulz F."/>
            <person name="Roux S."/>
            <person name="Paez-Espino D."/>
            <person name="Jungbluth S."/>
            <person name="Walsh D.A."/>
            <person name="Denef V.J."/>
            <person name="McMahon K.D."/>
            <person name="Konstantinidis K.T."/>
            <person name="Eloe-Fadrosh E.A."/>
            <person name="Kyrpides N.C."/>
            <person name="Woyke T."/>
        </authorList>
    </citation>
    <scope>NUCLEOTIDE SEQUENCE</scope>
    <source>
        <strain evidence="5">GVMAG-M-3300025880-56</strain>
    </source>
</reference>
<protein>
    <submittedName>
        <fullName evidence="5">Uncharacterized protein</fullName>
    </submittedName>
</protein>
<dbReference type="SUPFAM" id="SSF100920">
    <property type="entry name" value="Heat shock protein 70kD (HSP70), peptide-binding domain"/>
    <property type="match status" value="1"/>
</dbReference>
<dbReference type="GO" id="GO:0140662">
    <property type="term" value="F:ATP-dependent protein folding chaperone"/>
    <property type="evidence" value="ECO:0007669"/>
    <property type="project" value="InterPro"/>
</dbReference>
<name>A0A6C0JAL6_9ZZZZ</name>
<dbReference type="AlphaFoldDB" id="A0A6C0JAL6"/>
<dbReference type="InterPro" id="IPR043129">
    <property type="entry name" value="ATPase_NBD"/>
</dbReference>
<keyword evidence="3" id="KW-0067">ATP-binding</keyword>
<evidence type="ECO:0000256" key="1">
    <source>
        <dbReference type="ARBA" id="ARBA00007381"/>
    </source>
</evidence>
<evidence type="ECO:0000256" key="4">
    <source>
        <dbReference type="SAM" id="MobiDB-lite"/>
    </source>
</evidence>
<dbReference type="FunFam" id="3.30.420.40:FF:000135">
    <property type="entry name" value="Heat shock cognate 71 kDa protein"/>
    <property type="match status" value="1"/>
</dbReference>
<keyword evidence="2" id="KW-0547">Nucleotide-binding</keyword>
<dbReference type="SUPFAM" id="SSF53067">
    <property type="entry name" value="Actin-like ATPase domain"/>
    <property type="match status" value="1"/>
</dbReference>
<organism evidence="5">
    <name type="scientific">viral metagenome</name>
    <dbReference type="NCBI Taxonomy" id="1070528"/>
    <lineage>
        <taxon>unclassified sequences</taxon>
        <taxon>metagenomes</taxon>
        <taxon>organismal metagenomes</taxon>
    </lineage>
</organism>
<evidence type="ECO:0000256" key="2">
    <source>
        <dbReference type="ARBA" id="ARBA00022741"/>
    </source>
</evidence>
<dbReference type="Pfam" id="PF00012">
    <property type="entry name" value="HSP70"/>
    <property type="match status" value="1"/>
</dbReference>
<dbReference type="Gene3D" id="3.90.640.10">
    <property type="entry name" value="Actin, Chain A, domain 4"/>
    <property type="match status" value="1"/>
</dbReference>
<dbReference type="InterPro" id="IPR013126">
    <property type="entry name" value="Hsp_70_fam"/>
</dbReference>
<dbReference type="FunFam" id="2.60.34.10:FF:000002">
    <property type="entry name" value="Heat shock 70 kDa"/>
    <property type="match status" value="1"/>
</dbReference>
<dbReference type="PANTHER" id="PTHR19375">
    <property type="entry name" value="HEAT SHOCK PROTEIN 70KDA"/>
    <property type="match status" value="1"/>
</dbReference>
<evidence type="ECO:0000313" key="5">
    <source>
        <dbReference type="EMBL" id="QHU01831.1"/>
    </source>
</evidence>
<dbReference type="FunFam" id="3.90.640.10:FF:000134">
    <property type="entry name" value="Heat shock cognate 71 kDa protein"/>
    <property type="match status" value="1"/>
</dbReference>
<dbReference type="Gene3D" id="3.30.420.40">
    <property type="match status" value="2"/>
</dbReference>
<evidence type="ECO:0000256" key="3">
    <source>
        <dbReference type="ARBA" id="ARBA00022840"/>
    </source>
</evidence>
<dbReference type="GO" id="GO:0005524">
    <property type="term" value="F:ATP binding"/>
    <property type="evidence" value="ECO:0007669"/>
    <property type="project" value="UniProtKB-KW"/>
</dbReference>
<dbReference type="Gene3D" id="2.60.34.10">
    <property type="entry name" value="Substrate Binding Domain Of DNAk, Chain A, domain 1"/>
    <property type="match status" value="1"/>
</dbReference>
<proteinExistence type="inferred from homology"/>
<dbReference type="EMBL" id="MN740350">
    <property type="protein sequence ID" value="QHU01831.1"/>
    <property type="molecule type" value="Genomic_DNA"/>
</dbReference>
<dbReference type="InterPro" id="IPR029047">
    <property type="entry name" value="HSP70_peptide-bd_sf"/>
</dbReference>
<comment type="similarity">
    <text evidence="1">Belongs to the heat shock protein 70 family.</text>
</comment>
<dbReference type="PROSITE" id="PS01036">
    <property type="entry name" value="HSP70_3"/>
    <property type="match status" value="1"/>
</dbReference>
<dbReference type="PRINTS" id="PR00301">
    <property type="entry name" value="HEATSHOCK70"/>
</dbReference>
<dbReference type="InterPro" id="IPR029048">
    <property type="entry name" value="HSP70_C_sf"/>
</dbReference>